<comment type="caution">
    <text evidence="2">The sequence shown here is derived from an EMBL/GenBank/DDBJ whole genome shotgun (WGS) entry which is preliminary data.</text>
</comment>
<feature type="chain" id="PRO_5042001387" evidence="1">
    <location>
        <begin position="18"/>
        <end position="96"/>
    </location>
</feature>
<protein>
    <submittedName>
        <fullName evidence="2">Uncharacterized protein</fullName>
    </submittedName>
</protein>
<proteinExistence type="predicted"/>
<keyword evidence="1" id="KW-0732">Signal</keyword>
<name>A0AAD8ELE3_DIPPU</name>
<dbReference type="Proteomes" id="UP001233999">
    <property type="component" value="Unassembled WGS sequence"/>
</dbReference>
<evidence type="ECO:0000313" key="2">
    <source>
        <dbReference type="EMBL" id="KAJ9594568.1"/>
    </source>
</evidence>
<gene>
    <name evidence="2" type="ORF">L9F63_027449</name>
</gene>
<feature type="signal peptide" evidence="1">
    <location>
        <begin position="1"/>
        <end position="17"/>
    </location>
</feature>
<reference evidence="2" key="1">
    <citation type="journal article" date="2023" name="IScience">
        <title>Live-bearing cockroach genome reveals convergent evolutionary mechanisms linked to viviparity in insects and beyond.</title>
        <authorList>
            <person name="Fouks B."/>
            <person name="Harrison M.C."/>
            <person name="Mikhailova A.A."/>
            <person name="Marchal E."/>
            <person name="English S."/>
            <person name="Carruthers M."/>
            <person name="Jennings E.C."/>
            <person name="Chiamaka E.L."/>
            <person name="Frigard R.A."/>
            <person name="Pippel M."/>
            <person name="Attardo G.M."/>
            <person name="Benoit J.B."/>
            <person name="Bornberg-Bauer E."/>
            <person name="Tobe S.S."/>
        </authorList>
    </citation>
    <scope>NUCLEOTIDE SEQUENCE</scope>
    <source>
        <strain evidence="2">Stay&amp;Tobe</strain>
    </source>
</reference>
<sequence>MDLSRLVILLLAATATAHQDDNPRHRPGRTAGIQHRWELSTEFFLVPERSNPAVPSPGTSLVMTNQKSCRDVLVKTGPESPKTSEYCAKKCGRYPC</sequence>
<organism evidence="2 3">
    <name type="scientific">Diploptera punctata</name>
    <name type="common">Pacific beetle cockroach</name>
    <dbReference type="NCBI Taxonomy" id="6984"/>
    <lineage>
        <taxon>Eukaryota</taxon>
        <taxon>Metazoa</taxon>
        <taxon>Ecdysozoa</taxon>
        <taxon>Arthropoda</taxon>
        <taxon>Hexapoda</taxon>
        <taxon>Insecta</taxon>
        <taxon>Pterygota</taxon>
        <taxon>Neoptera</taxon>
        <taxon>Polyneoptera</taxon>
        <taxon>Dictyoptera</taxon>
        <taxon>Blattodea</taxon>
        <taxon>Blaberoidea</taxon>
        <taxon>Blaberidae</taxon>
        <taxon>Diplopterinae</taxon>
        <taxon>Diploptera</taxon>
    </lineage>
</organism>
<keyword evidence="3" id="KW-1185">Reference proteome</keyword>
<accession>A0AAD8ELE3</accession>
<dbReference type="EMBL" id="JASPKZ010002951">
    <property type="protein sequence ID" value="KAJ9594568.1"/>
    <property type="molecule type" value="Genomic_DNA"/>
</dbReference>
<reference evidence="2" key="2">
    <citation type="submission" date="2023-05" db="EMBL/GenBank/DDBJ databases">
        <authorList>
            <person name="Fouks B."/>
        </authorList>
    </citation>
    <scope>NUCLEOTIDE SEQUENCE</scope>
    <source>
        <strain evidence="2">Stay&amp;Tobe</strain>
        <tissue evidence="2">Testes</tissue>
    </source>
</reference>
<dbReference type="AlphaFoldDB" id="A0AAD8ELE3"/>
<evidence type="ECO:0000256" key="1">
    <source>
        <dbReference type="SAM" id="SignalP"/>
    </source>
</evidence>
<evidence type="ECO:0000313" key="3">
    <source>
        <dbReference type="Proteomes" id="UP001233999"/>
    </source>
</evidence>